<accession>A0A391NNX5</accession>
<keyword evidence="2" id="KW-1185">Reference proteome</keyword>
<dbReference type="Proteomes" id="UP000265618">
    <property type="component" value="Unassembled WGS sequence"/>
</dbReference>
<gene>
    <name evidence="1" type="ORF">KIPB_009100</name>
</gene>
<reference evidence="1 2" key="1">
    <citation type="journal article" date="2018" name="PLoS ONE">
        <title>The draft genome of Kipferlia bialata reveals reductive genome evolution in fornicate parasites.</title>
        <authorList>
            <person name="Tanifuji G."/>
            <person name="Takabayashi S."/>
            <person name="Kume K."/>
            <person name="Takagi M."/>
            <person name="Nakayama T."/>
            <person name="Kamikawa R."/>
            <person name="Inagaki Y."/>
            <person name="Hashimoto T."/>
        </authorList>
    </citation>
    <scope>NUCLEOTIDE SEQUENCE [LARGE SCALE GENOMIC DNA]</scope>
    <source>
        <strain evidence="1">NY0173</strain>
    </source>
</reference>
<protein>
    <recommendedName>
        <fullName evidence="3">Kelch-type beta propeller</fullName>
    </recommendedName>
</protein>
<dbReference type="Gene3D" id="2.120.10.80">
    <property type="entry name" value="Kelch-type beta propeller"/>
    <property type="match status" value="1"/>
</dbReference>
<feature type="non-terminal residue" evidence="1">
    <location>
        <position position="153"/>
    </location>
</feature>
<dbReference type="OrthoDB" id="432528at2759"/>
<organism evidence="1 2">
    <name type="scientific">Kipferlia bialata</name>
    <dbReference type="NCBI Taxonomy" id="797122"/>
    <lineage>
        <taxon>Eukaryota</taxon>
        <taxon>Metamonada</taxon>
        <taxon>Carpediemonas-like organisms</taxon>
        <taxon>Kipferlia</taxon>
    </lineage>
</organism>
<evidence type="ECO:0000313" key="2">
    <source>
        <dbReference type="Proteomes" id="UP000265618"/>
    </source>
</evidence>
<proteinExistence type="predicted"/>
<name>A0A391NNX5_9EUKA</name>
<dbReference type="AlphaFoldDB" id="A0A391NNX5"/>
<dbReference type="SUPFAM" id="SSF117281">
    <property type="entry name" value="Kelch motif"/>
    <property type="match status" value="1"/>
</dbReference>
<dbReference type="EMBL" id="BDIP01002988">
    <property type="protein sequence ID" value="GCA63297.1"/>
    <property type="molecule type" value="Genomic_DNA"/>
</dbReference>
<evidence type="ECO:0008006" key="3">
    <source>
        <dbReference type="Google" id="ProtNLM"/>
    </source>
</evidence>
<sequence length="153" mass="16615">MERNGNGVSAAPLGNNEAMVTYFTPGLLDGCFVYIREWKLLSLEGGALVTSTIPGPVLDDTTCGFTLIRVGGCVVAYATHHHSPRVPVWLMSVYTIDTGEWQNIEYVEGAMPEPRDSPDLFAFGDAFVVSGGYTGQGSEMLLHHGVWEWSSQS</sequence>
<comment type="caution">
    <text evidence="1">The sequence shown here is derived from an EMBL/GenBank/DDBJ whole genome shotgun (WGS) entry which is preliminary data.</text>
</comment>
<evidence type="ECO:0000313" key="1">
    <source>
        <dbReference type="EMBL" id="GCA63297.1"/>
    </source>
</evidence>
<dbReference type="InterPro" id="IPR015915">
    <property type="entry name" value="Kelch-typ_b-propeller"/>
</dbReference>